<dbReference type="HOGENOM" id="CLU_017628_0_0_1"/>
<feature type="region of interest" description="Disordered" evidence="2">
    <location>
        <begin position="251"/>
        <end position="350"/>
    </location>
</feature>
<sequence>MAGALSKRQQARNEKQLTELVQNVPGNNICADCHTRNPAWASWSLGVFLCMRCASIHRKLGTHISKVKSLSMDSWSNEQVDNMRKVGNVVSNQIYNPENKKPPVPVDADEADSAMERFIRQKYMHNVASGSTRKLATARSDEGVPPPLPPKNSSKFSLRSATSLFPLGSRSKKDSMPSSPVDSSRPASHGSTPGSRTFGAGASVNYEEDDMEKKLARLRDMGFTDNQRNVLVLKGVHGNLERAVESLIRLGEGDRRSPAPPPPARESSLRPSRSLTPLSTNTQRSAPGFSLTAKSAQAQPSSPGNSSTNPFDMMSLPAQPQTAHSTGSLQSNNPYSQSLNPFGQPTPTQQTDHITQAFQQLDVSATQHAQQPLFPNRTGGLTPQAQNPPTYAHPMAPSAPSTPQVYQNMNFQNMAYPHPSPLQQQPTGYNPFLTNITNPMSQHSPLPQQNLSVNTQQTQPGGFANNPFARPPTRIASPTSLGQIPEQSQTSYQYASPVYSQAAGNNPFHSSPVQTPTYTSQTPTYTSQTPTYMTQPYAQQGYYQPQRHDKASIMALYNNMPSAPQKSMSADPGPPSAAVTEDQPTQAPAQPQRSMTQPPPQTTSNNPFMNSGSVAGSDALSSQRQVSRESVILGKDMAWTNGRHSPDAFASLSARHG</sequence>
<evidence type="ECO:0000256" key="2">
    <source>
        <dbReference type="SAM" id="MobiDB-lite"/>
    </source>
</evidence>
<feature type="compositionally biased region" description="Polar residues" evidence="2">
    <location>
        <begin position="379"/>
        <end position="389"/>
    </location>
</feature>
<dbReference type="InterPro" id="IPR051718">
    <property type="entry name" value="ARF_GTPase-activating"/>
</dbReference>
<dbReference type="SMART" id="SM00165">
    <property type="entry name" value="UBA"/>
    <property type="match status" value="1"/>
</dbReference>
<feature type="compositionally biased region" description="Polar residues" evidence="2">
    <location>
        <begin position="608"/>
        <end position="625"/>
    </location>
</feature>
<dbReference type="GO" id="GO:0005737">
    <property type="term" value="C:cytoplasm"/>
    <property type="evidence" value="ECO:0007669"/>
    <property type="project" value="TreeGrafter"/>
</dbReference>
<dbReference type="Gene3D" id="1.10.220.150">
    <property type="entry name" value="Arf GTPase activating protein"/>
    <property type="match status" value="1"/>
</dbReference>
<feature type="compositionally biased region" description="Polar residues" evidence="2">
    <location>
        <begin position="318"/>
        <end position="350"/>
    </location>
</feature>
<feature type="domain" description="Arf-GAP" evidence="4">
    <location>
        <begin position="15"/>
        <end position="123"/>
    </location>
</feature>
<feature type="region of interest" description="Disordered" evidence="2">
    <location>
        <begin position="503"/>
        <end position="531"/>
    </location>
</feature>
<dbReference type="Proteomes" id="UP000029964">
    <property type="component" value="Unassembled WGS sequence"/>
</dbReference>
<feature type="region of interest" description="Disordered" evidence="2">
    <location>
        <begin position="562"/>
        <end position="657"/>
    </location>
</feature>
<proteinExistence type="predicted"/>
<keyword evidence="1" id="KW-0863">Zinc-finger</keyword>
<evidence type="ECO:0000256" key="1">
    <source>
        <dbReference type="PROSITE-ProRule" id="PRU00288"/>
    </source>
</evidence>
<dbReference type="AlphaFoldDB" id="A0A086SYS9"/>
<dbReference type="PROSITE" id="PS50115">
    <property type="entry name" value="ARFGAP"/>
    <property type="match status" value="1"/>
</dbReference>
<keyword evidence="1" id="KW-0862">Zinc</keyword>
<dbReference type="InterPro" id="IPR009060">
    <property type="entry name" value="UBA-like_sf"/>
</dbReference>
<accession>A0A086SYS9</accession>
<feature type="region of interest" description="Disordered" evidence="2">
    <location>
        <begin position="366"/>
        <end position="405"/>
    </location>
</feature>
<dbReference type="InterPro" id="IPR037278">
    <property type="entry name" value="ARFGAP/RecO"/>
</dbReference>
<evidence type="ECO:0000313" key="5">
    <source>
        <dbReference type="EMBL" id="KFH42261.1"/>
    </source>
</evidence>
<feature type="compositionally biased region" description="Polar residues" evidence="2">
    <location>
        <begin position="151"/>
        <end position="163"/>
    </location>
</feature>
<gene>
    <name evidence="5" type="ORF">ACRE_070110</name>
</gene>
<dbReference type="EMBL" id="JPKY01000099">
    <property type="protein sequence ID" value="KFH42261.1"/>
    <property type="molecule type" value="Genomic_DNA"/>
</dbReference>
<dbReference type="GO" id="GO:0005096">
    <property type="term" value="F:GTPase activator activity"/>
    <property type="evidence" value="ECO:0007669"/>
    <property type="project" value="InterPro"/>
</dbReference>
<dbReference type="SUPFAM" id="SSF57863">
    <property type="entry name" value="ArfGap/RecO-like zinc finger"/>
    <property type="match status" value="1"/>
</dbReference>
<dbReference type="Pfam" id="PF01412">
    <property type="entry name" value="ArfGap"/>
    <property type="match status" value="1"/>
</dbReference>
<evidence type="ECO:0000313" key="6">
    <source>
        <dbReference type="Proteomes" id="UP000029964"/>
    </source>
</evidence>
<feature type="compositionally biased region" description="Polar residues" evidence="2">
    <location>
        <begin position="292"/>
        <end position="310"/>
    </location>
</feature>
<name>A0A086SYS9_HAPC1</name>
<feature type="compositionally biased region" description="Polar residues" evidence="2">
    <location>
        <begin position="476"/>
        <end position="488"/>
    </location>
</feature>
<dbReference type="STRING" id="857340.A0A086SYS9"/>
<feature type="compositionally biased region" description="Polar residues" evidence="2">
    <location>
        <begin position="176"/>
        <end position="195"/>
    </location>
</feature>
<feature type="compositionally biased region" description="Low complexity" evidence="2">
    <location>
        <begin position="510"/>
        <end position="531"/>
    </location>
</feature>
<dbReference type="FunFam" id="1.10.220.150:FF:000026">
    <property type="entry name" value="GTPase activating protein for Arf, putative"/>
    <property type="match status" value="1"/>
</dbReference>
<keyword evidence="1" id="KW-0479">Metal-binding</keyword>
<keyword evidence="6" id="KW-1185">Reference proteome</keyword>
<dbReference type="OrthoDB" id="10266696at2759"/>
<dbReference type="SMART" id="SM00105">
    <property type="entry name" value="ArfGap"/>
    <property type="match status" value="1"/>
</dbReference>
<dbReference type="PROSITE" id="PS50030">
    <property type="entry name" value="UBA"/>
    <property type="match status" value="1"/>
</dbReference>
<evidence type="ECO:0000259" key="3">
    <source>
        <dbReference type="PROSITE" id="PS50030"/>
    </source>
</evidence>
<dbReference type="InterPro" id="IPR038508">
    <property type="entry name" value="ArfGAP_dom_sf"/>
</dbReference>
<dbReference type="InterPro" id="IPR001164">
    <property type="entry name" value="ArfGAP_dom"/>
</dbReference>
<dbReference type="CDD" id="cd08204">
    <property type="entry name" value="ArfGap"/>
    <property type="match status" value="1"/>
</dbReference>
<feature type="domain" description="UBA" evidence="3">
    <location>
        <begin position="207"/>
        <end position="250"/>
    </location>
</feature>
<protein>
    <submittedName>
        <fullName evidence="5">UBA domain-containing protein-like protein</fullName>
    </submittedName>
</protein>
<feature type="compositionally biased region" description="Low complexity" evidence="2">
    <location>
        <begin position="590"/>
        <end position="607"/>
    </location>
</feature>
<dbReference type="GO" id="GO:0008270">
    <property type="term" value="F:zinc ion binding"/>
    <property type="evidence" value="ECO:0007669"/>
    <property type="project" value="UniProtKB-KW"/>
</dbReference>
<reference evidence="6" key="1">
    <citation type="journal article" date="2014" name="Genome Announc.">
        <title>Genome sequence and annotation of Acremonium chrysogenum, producer of the beta-lactam antibiotic cephalosporin C.</title>
        <authorList>
            <person name="Terfehr D."/>
            <person name="Dahlmann T.A."/>
            <person name="Specht T."/>
            <person name="Zadra I."/>
            <person name="Kuernsteiner H."/>
            <person name="Kueck U."/>
        </authorList>
    </citation>
    <scope>NUCLEOTIDE SEQUENCE [LARGE SCALE GENOMIC DNA]</scope>
    <source>
        <strain evidence="6">ATCC 11550 / CBS 779.69 / DSM 880 / IAM 14645 / JCM 23072 / IMI 49137</strain>
    </source>
</reference>
<dbReference type="InterPro" id="IPR015940">
    <property type="entry name" value="UBA"/>
</dbReference>
<dbReference type="PANTHER" id="PTHR45705:SF7">
    <property type="entry name" value="ACTIVATING PROTEIN FOR ARF, PUTATIVE (AFU_ORTHOLOGUE AFUA_4G09120)-RELATED"/>
    <property type="match status" value="1"/>
</dbReference>
<feature type="region of interest" description="Disordered" evidence="2">
    <location>
        <begin position="458"/>
        <end position="488"/>
    </location>
</feature>
<dbReference type="PRINTS" id="PR00405">
    <property type="entry name" value="REVINTRACTNG"/>
</dbReference>
<organism evidence="5 6">
    <name type="scientific">Hapsidospora chrysogenum (strain ATCC 11550 / CBS 779.69 / DSM 880 / IAM 14645 / JCM 23072 / IMI 49137)</name>
    <name type="common">Acremonium chrysogenum</name>
    <dbReference type="NCBI Taxonomy" id="857340"/>
    <lineage>
        <taxon>Eukaryota</taxon>
        <taxon>Fungi</taxon>
        <taxon>Dikarya</taxon>
        <taxon>Ascomycota</taxon>
        <taxon>Pezizomycotina</taxon>
        <taxon>Sordariomycetes</taxon>
        <taxon>Hypocreomycetidae</taxon>
        <taxon>Hypocreales</taxon>
        <taxon>Bionectriaceae</taxon>
        <taxon>Hapsidospora</taxon>
    </lineage>
</organism>
<dbReference type="PANTHER" id="PTHR45705">
    <property type="entry name" value="FI20236P1"/>
    <property type="match status" value="1"/>
</dbReference>
<comment type="caution">
    <text evidence="5">The sequence shown here is derived from an EMBL/GenBank/DDBJ whole genome shotgun (WGS) entry which is preliminary data.</text>
</comment>
<evidence type="ECO:0000259" key="4">
    <source>
        <dbReference type="PROSITE" id="PS50115"/>
    </source>
</evidence>
<dbReference type="SUPFAM" id="SSF46934">
    <property type="entry name" value="UBA-like"/>
    <property type="match status" value="1"/>
</dbReference>
<feature type="region of interest" description="Disordered" evidence="2">
    <location>
        <begin position="129"/>
        <end position="205"/>
    </location>
</feature>
<feature type="compositionally biased region" description="Low complexity" evidence="2">
    <location>
        <begin position="265"/>
        <end position="280"/>
    </location>
</feature>
<dbReference type="Gene3D" id="1.10.8.10">
    <property type="entry name" value="DNA helicase RuvA subunit, C-terminal domain"/>
    <property type="match status" value="1"/>
</dbReference>